<evidence type="ECO:0000256" key="6">
    <source>
        <dbReference type="ARBA" id="ARBA00022741"/>
    </source>
</evidence>
<organism evidence="14 15">
    <name type="scientific">Xenorhabdus eapokensis</name>
    <dbReference type="NCBI Taxonomy" id="1873482"/>
    <lineage>
        <taxon>Bacteria</taxon>
        <taxon>Pseudomonadati</taxon>
        <taxon>Pseudomonadota</taxon>
        <taxon>Gammaproteobacteria</taxon>
        <taxon>Enterobacterales</taxon>
        <taxon>Morganellaceae</taxon>
        <taxon>Xenorhabdus</taxon>
    </lineage>
</organism>
<dbReference type="SUPFAM" id="SSF52540">
    <property type="entry name" value="P-loop containing nucleoside triphosphate hydrolases"/>
    <property type="match status" value="2"/>
</dbReference>
<dbReference type="Proteomes" id="UP000186268">
    <property type="component" value="Unassembled WGS sequence"/>
</dbReference>
<keyword evidence="6 12" id="KW-0547">Nucleotide-binding</keyword>
<comment type="subcellular location">
    <subcellularLocation>
        <location evidence="12">Cytoplasm</location>
    </subcellularLocation>
    <text evidence="12">Associates with ribosomes and polysomes.</text>
</comment>
<comment type="function">
    <text evidence="12">A translation factor that gates the progression of the 70S ribosomal initiation complex (IC, containing tRNA(fMet) in the P-site) into the translation elongation cycle by using a mechanism sensitive to the ATP/ADP ratio. Binds to the 70S ribosome E-site where it modulates the state of the translating ribosome during subunit translocation. ATP hydrolysis probably frees it from the ribosome, which can enter the elongation phase.</text>
</comment>
<keyword evidence="4 12" id="KW-0699">rRNA-binding</keyword>
<keyword evidence="15" id="KW-1185">Reference proteome</keyword>
<feature type="binding site" evidence="12">
    <location>
        <begin position="356"/>
        <end position="363"/>
    </location>
    <ligand>
        <name>ATP</name>
        <dbReference type="ChEBI" id="CHEBI:30616"/>
        <label>2</label>
    </ligand>
</feature>
<accession>A0A1Q5TVQ6</accession>
<feature type="binding site" evidence="12">
    <location>
        <begin position="39"/>
        <end position="46"/>
    </location>
    <ligand>
        <name>ATP</name>
        <dbReference type="ChEBI" id="CHEBI:30616"/>
        <label>1</label>
    </ligand>
</feature>
<dbReference type="GO" id="GO:0045900">
    <property type="term" value="P:negative regulation of translational elongation"/>
    <property type="evidence" value="ECO:0007669"/>
    <property type="project" value="UniProtKB-UniRule"/>
</dbReference>
<dbReference type="PANTHER" id="PTHR43858">
    <property type="entry name" value="ENERGY-DEPENDENT TRANSLATIONAL THROTTLE PROTEIN ETTA"/>
    <property type="match status" value="1"/>
</dbReference>
<evidence type="ECO:0000313" key="15">
    <source>
        <dbReference type="Proteomes" id="UP000186268"/>
    </source>
</evidence>
<evidence type="ECO:0000256" key="8">
    <source>
        <dbReference type="ARBA" id="ARBA00022840"/>
    </source>
</evidence>
<keyword evidence="10 12" id="KW-0694">RNA-binding</keyword>
<feature type="region of interest" description="PtIM" evidence="12">
    <location>
        <begin position="242"/>
        <end position="322"/>
    </location>
</feature>
<dbReference type="PANTHER" id="PTHR43858:SF1">
    <property type="entry name" value="ABC TRANSPORTER-RELATED PROTEIN"/>
    <property type="match status" value="1"/>
</dbReference>
<comment type="domain">
    <text evidence="12">The P-site tRNA interaction motif (PtIM domain) probably interacts with the P-site tRNA(fMet) as well as the 23S rRNA.</text>
</comment>
<evidence type="ECO:0000259" key="13">
    <source>
        <dbReference type="PROSITE" id="PS50893"/>
    </source>
</evidence>
<feature type="domain" description="ABC transporter" evidence="13">
    <location>
        <begin position="6"/>
        <end position="259"/>
    </location>
</feature>
<keyword evidence="2 12" id="KW-0963">Cytoplasm</keyword>
<dbReference type="FunFam" id="3.40.50.300:FF:000011">
    <property type="entry name" value="Putative ABC transporter ATP-binding component"/>
    <property type="match status" value="1"/>
</dbReference>
<dbReference type="Pfam" id="PF00005">
    <property type="entry name" value="ABC_tran"/>
    <property type="match status" value="2"/>
</dbReference>
<comment type="subunit">
    <text evidence="12">Monomer. Probably contacts ribosomal proteins L1, L5, L33 and S7, the 16S and 23S rRNA and the P-site containing tRNA(fMet).</text>
</comment>
<evidence type="ECO:0000256" key="3">
    <source>
        <dbReference type="ARBA" id="ARBA00022555"/>
    </source>
</evidence>
<keyword evidence="5 12" id="KW-0677">Repeat</keyword>
<dbReference type="InterPro" id="IPR003439">
    <property type="entry name" value="ABC_transporter-like_ATP-bd"/>
</dbReference>
<dbReference type="GO" id="GO:0006412">
    <property type="term" value="P:translation"/>
    <property type="evidence" value="ECO:0007669"/>
    <property type="project" value="UniProtKB-KW"/>
</dbReference>
<gene>
    <name evidence="12" type="primary">ettA</name>
    <name evidence="14" type="ORF">Xedl_01086</name>
</gene>
<dbReference type="GO" id="GO:0043022">
    <property type="term" value="F:ribosome binding"/>
    <property type="evidence" value="ECO:0007669"/>
    <property type="project" value="UniProtKB-UniRule"/>
</dbReference>
<dbReference type="NCBIfam" id="TIGR03719">
    <property type="entry name" value="ABC_ABC_ChvD"/>
    <property type="match status" value="1"/>
</dbReference>
<evidence type="ECO:0000256" key="2">
    <source>
        <dbReference type="ARBA" id="ARBA00022490"/>
    </source>
</evidence>
<evidence type="ECO:0000256" key="11">
    <source>
        <dbReference type="ARBA" id="ARBA00022917"/>
    </source>
</evidence>
<sequence length="555" mass="62356">MAQYVYSMHRVGKVVPPKRHILKNISLSFFPEAKIGVLGLNGAGKSTLLRIMAGIDKDIEGEARPQPGIKIGYLPQEPKLNPEHTVREAVEEAVSEVKNALTRLDEVYAAYADPDADFDKLAKEQGKLEAIIQSHDGHNLDNQLERAADALRLPAWDAKIEHLSGGERRRVAICRLLLEKPDMLLLDEPTNHLDAESVAWLERFLHDYEGTVVAITHDRYFLDNVAGWILELDRGEGIPWEGNYSSWLEQKDARLAQEAASEAARRKSIEKELEWIRQNPKGRQAKGKARLARFEELNSVDYQKRNETSELFIPPGPRLGDKVLEITDLTKSYGDRVLIDNLSFSLPKGAIVGIIGPNGAGKSTLFRMLSGQEQPDSGSITLGETVKLASVDQFRDDMNDSKTVWEEVSGGQDIMRIGNFEIPSRAYVGRFNFKGVDQGKRVGELSGGERGRLHLAKLLQVGGNMLLLDEPTNDLDVETLRALENALLEFPGCAMVISHDRWFLDRIATHIIDYQDEGKVTFFEGNFSEYEDYKKRTMGAEALEPHRIKYKKITK</sequence>
<feature type="domain" description="ABC transporter" evidence="13">
    <location>
        <begin position="324"/>
        <end position="542"/>
    </location>
</feature>
<keyword evidence="11 12" id="KW-0648">Protein biosynthesis</keyword>
<dbReference type="HAMAP" id="MF_00847">
    <property type="entry name" value="EttA"/>
    <property type="match status" value="1"/>
</dbReference>
<dbReference type="RefSeq" id="WP_074022807.1">
    <property type="nucleotide sequence ID" value="NZ_CAWNAG010000158.1"/>
</dbReference>
<dbReference type="InterPro" id="IPR022374">
    <property type="entry name" value="EttA"/>
</dbReference>
<dbReference type="STRING" id="1873482.Xedl_01086"/>
<dbReference type="InterPro" id="IPR017871">
    <property type="entry name" value="ABC_transporter-like_CS"/>
</dbReference>
<evidence type="ECO:0000256" key="7">
    <source>
        <dbReference type="ARBA" id="ARBA00022801"/>
    </source>
</evidence>
<dbReference type="GO" id="GO:0000049">
    <property type="term" value="F:tRNA binding"/>
    <property type="evidence" value="ECO:0007669"/>
    <property type="project" value="UniProtKB-UniRule"/>
</dbReference>
<dbReference type="PROSITE" id="PS00211">
    <property type="entry name" value="ABC_TRANSPORTER_1"/>
    <property type="match status" value="1"/>
</dbReference>
<protein>
    <recommendedName>
        <fullName evidence="12">Energy-dependent translational throttle protein EttA</fullName>
        <ecNumber evidence="12">3.6.1.-</ecNumber>
    </recommendedName>
    <alternativeName>
        <fullName evidence="12">Translational regulatory factor EttA</fullName>
    </alternativeName>
</protein>
<reference evidence="14 15" key="1">
    <citation type="submission" date="2016-09" db="EMBL/GenBank/DDBJ databases">
        <title>Xenorhabdus thuongxuanensis sp. nov. and Xenorhabdus eapokensis sp. nov., isolated from Steinernema species.</title>
        <authorList>
            <person name="Kaempfer P."/>
            <person name="Tobias N.J."/>
            <person name="Phan Ke L."/>
            <person name="Bode H.B."/>
            <person name="Glaeser S.P."/>
        </authorList>
    </citation>
    <scope>NUCLEOTIDE SEQUENCE [LARGE SCALE GENOMIC DNA]</scope>
    <source>
        <strain evidence="14 15">DL20</strain>
    </source>
</reference>
<evidence type="ECO:0000256" key="10">
    <source>
        <dbReference type="ARBA" id="ARBA00022884"/>
    </source>
</evidence>
<evidence type="ECO:0000256" key="9">
    <source>
        <dbReference type="ARBA" id="ARBA00022845"/>
    </source>
</evidence>
<keyword evidence="8 12" id="KW-0067">ATP-binding</keyword>
<dbReference type="Gene3D" id="3.40.50.300">
    <property type="entry name" value="P-loop containing nucleotide triphosphate hydrolases"/>
    <property type="match status" value="2"/>
</dbReference>
<evidence type="ECO:0000256" key="5">
    <source>
        <dbReference type="ARBA" id="ARBA00022737"/>
    </source>
</evidence>
<dbReference type="InterPro" id="IPR032781">
    <property type="entry name" value="ABC_tran_Xtn"/>
</dbReference>
<comment type="domain">
    <text evidence="12">The arm domain is inserted in the first ABC transporter domain. Probably contacts ribosomal protein L1.</text>
</comment>
<dbReference type="GO" id="GO:0016887">
    <property type="term" value="F:ATP hydrolysis activity"/>
    <property type="evidence" value="ECO:0007669"/>
    <property type="project" value="UniProtKB-UniRule"/>
</dbReference>
<dbReference type="CDD" id="cd03221">
    <property type="entry name" value="ABCF_EF-3"/>
    <property type="match status" value="2"/>
</dbReference>
<dbReference type="Pfam" id="PF12848">
    <property type="entry name" value="ABC_tran_Xtn"/>
    <property type="match status" value="1"/>
</dbReference>
<keyword evidence="3 12" id="KW-0820">tRNA-binding</keyword>
<dbReference type="FunFam" id="3.40.50.300:FF:000183">
    <property type="entry name" value="ABC transporter ATP-binding protein yjjK"/>
    <property type="match status" value="1"/>
</dbReference>
<comment type="similarity">
    <text evidence="1 12">Belongs to the ABC transporter superfamily. ABCF family. Translational throttle EttA subfamily.</text>
</comment>
<dbReference type="EMBL" id="MKGQ01000005">
    <property type="protein sequence ID" value="OKP04317.1"/>
    <property type="molecule type" value="Genomic_DNA"/>
</dbReference>
<dbReference type="GO" id="GO:0005524">
    <property type="term" value="F:ATP binding"/>
    <property type="evidence" value="ECO:0007669"/>
    <property type="project" value="UniProtKB-UniRule"/>
</dbReference>
<dbReference type="EC" id="3.6.1.-" evidence="12"/>
<evidence type="ECO:0000313" key="14">
    <source>
        <dbReference type="EMBL" id="OKP04317.1"/>
    </source>
</evidence>
<comment type="catalytic activity">
    <reaction evidence="12">
        <text>ATP + H2O = ADP + phosphate + H(+)</text>
        <dbReference type="Rhea" id="RHEA:13065"/>
        <dbReference type="ChEBI" id="CHEBI:15377"/>
        <dbReference type="ChEBI" id="CHEBI:15378"/>
        <dbReference type="ChEBI" id="CHEBI:30616"/>
        <dbReference type="ChEBI" id="CHEBI:43474"/>
        <dbReference type="ChEBI" id="CHEBI:456216"/>
    </reaction>
</comment>
<evidence type="ECO:0000256" key="4">
    <source>
        <dbReference type="ARBA" id="ARBA00022730"/>
    </source>
</evidence>
<evidence type="ECO:0000256" key="12">
    <source>
        <dbReference type="HAMAP-Rule" id="MF_00847"/>
    </source>
</evidence>
<dbReference type="SMART" id="SM00382">
    <property type="entry name" value="AAA"/>
    <property type="match status" value="2"/>
</dbReference>
<keyword evidence="7 12" id="KW-0378">Hydrolase</keyword>
<proteinExistence type="inferred from homology"/>
<evidence type="ECO:0000256" key="1">
    <source>
        <dbReference type="ARBA" id="ARBA00005868"/>
    </source>
</evidence>
<dbReference type="InterPro" id="IPR027417">
    <property type="entry name" value="P-loop_NTPase"/>
</dbReference>
<dbReference type="GO" id="GO:0005737">
    <property type="term" value="C:cytoplasm"/>
    <property type="evidence" value="ECO:0007669"/>
    <property type="project" value="UniProtKB-SubCell"/>
</dbReference>
<dbReference type="NCBIfam" id="NF008775">
    <property type="entry name" value="PRK11819.1"/>
    <property type="match status" value="1"/>
</dbReference>
<dbReference type="GO" id="GO:0019843">
    <property type="term" value="F:rRNA binding"/>
    <property type="evidence" value="ECO:0007669"/>
    <property type="project" value="UniProtKB-UniRule"/>
</dbReference>
<keyword evidence="9 12" id="KW-0810">Translation regulation</keyword>
<dbReference type="PROSITE" id="PS50893">
    <property type="entry name" value="ABC_TRANSPORTER_2"/>
    <property type="match status" value="2"/>
</dbReference>
<dbReference type="OrthoDB" id="9762051at2"/>
<dbReference type="InterPro" id="IPR003593">
    <property type="entry name" value="AAA+_ATPase"/>
</dbReference>
<feature type="region of interest" description="Arm" evidence="12">
    <location>
        <begin position="95"/>
        <end position="139"/>
    </location>
</feature>
<name>A0A1Q5TVQ6_9GAMM</name>
<comment type="caution">
    <text evidence="14">The sequence shown here is derived from an EMBL/GenBank/DDBJ whole genome shotgun (WGS) entry which is preliminary data.</text>
</comment>
<dbReference type="AlphaFoldDB" id="A0A1Q5TVQ6"/>